<evidence type="ECO:0000256" key="8">
    <source>
        <dbReference type="ARBA" id="ARBA00023014"/>
    </source>
</evidence>
<evidence type="ECO:0000256" key="11">
    <source>
        <dbReference type="RuleBase" id="RU366059"/>
    </source>
</evidence>
<evidence type="ECO:0000256" key="10">
    <source>
        <dbReference type="ARBA" id="ARBA00049406"/>
    </source>
</evidence>
<keyword evidence="6 11" id="KW-0479">Metal-binding</keyword>
<dbReference type="InterPro" id="IPR051318">
    <property type="entry name" value="Fe-S_L-Ser"/>
</dbReference>
<keyword evidence="5 11" id="KW-0004">4Fe-4S</keyword>
<dbReference type="InterPro" id="IPR004642">
    <property type="entry name" value="Ser_deHydtase_asu"/>
</dbReference>
<dbReference type="PANTHER" id="PTHR30182">
    <property type="entry name" value="L-SERINE DEHYDRATASE"/>
    <property type="match status" value="1"/>
</dbReference>
<evidence type="ECO:0000256" key="12">
    <source>
        <dbReference type="SAM" id="MobiDB-lite"/>
    </source>
</evidence>
<comment type="cofactor">
    <cofactor evidence="1 11">
        <name>[4Fe-4S] cluster</name>
        <dbReference type="ChEBI" id="CHEBI:49883"/>
    </cofactor>
</comment>
<evidence type="ECO:0000313" key="14">
    <source>
        <dbReference type="EMBL" id="HJA93802.1"/>
    </source>
</evidence>
<evidence type="ECO:0000256" key="2">
    <source>
        <dbReference type="ARBA" id="ARBA00004742"/>
    </source>
</evidence>
<evidence type="ECO:0000256" key="9">
    <source>
        <dbReference type="ARBA" id="ARBA00023239"/>
    </source>
</evidence>
<dbReference type="Proteomes" id="UP000886858">
    <property type="component" value="Unassembled WGS sequence"/>
</dbReference>
<protein>
    <recommendedName>
        <fullName evidence="11">L-serine dehydratase</fullName>
        <ecNumber evidence="11">4.3.1.17</ecNumber>
    </recommendedName>
</protein>
<name>A0A9D2I811_9FIRM</name>
<evidence type="ECO:0000256" key="6">
    <source>
        <dbReference type="ARBA" id="ARBA00022723"/>
    </source>
</evidence>
<feature type="compositionally biased region" description="Acidic residues" evidence="12">
    <location>
        <begin position="291"/>
        <end position="301"/>
    </location>
</feature>
<comment type="catalytic activity">
    <reaction evidence="10 11">
        <text>L-serine = pyruvate + NH4(+)</text>
        <dbReference type="Rhea" id="RHEA:19169"/>
        <dbReference type="ChEBI" id="CHEBI:15361"/>
        <dbReference type="ChEBI" id="CHEBI:28938"/>
        <dbReference type="ChEBI" id="CHEBI:33384"/>
        <dbReference type="EC" id="4.3.1.17"/>
    </reaction>
</comment>
<dbReference type="NCBIfam" id="TIGR00718">
    <property type="entry name" value="sda_alpha"/>
    <property type="match status" value="1"/>
</dbReference>
<dbReference type="GO" id="GO:0046872">
    <property type="term" value="F:metal ion binding"/>
    <property type="evidence" value="ECO:0007669"/>
    <property type="project" value="UniProtKB-KW"/>
</dbReference>
<evidence type="ECO:0000256" key="7">
    <source>
        <dbReference type="ARBA" id="ARBA00023004"/>
    </source>
</evidence>
<dbReference type="EMBL" id="DWYY01000129">
    <property type="protein sequence ID" value="HJA93802.1"/>
    <property type="molecule type" value="Genomic_DNA"/>
</dbReference>
<sequence length="301" mass="31230">MFIMEAEKLTAYLRQENLRLCDYALKQEVEAGTGSWQELREKMAQTLQVMERSVQKARMEPVNSVSGLTGGNAFLYEAYRQEGKSILGETASLAVAMALSCSELNASMECIVACPTAGSCGIVPAVLLACAKTRGLDREQVIDGLFTASAVGIMIGSRATLAGAEGGCQAECGSASAMAAAAAVEMLGGAPEAAFHAGAMALKNVLGLTCDPVAGLVEIPCIKRNASGAVNALLSADLALAGVKSYIPFDEVVDAMYAIGKAMPSEVRETAKGGLAVSPTGQRMRKAAEAVQEDQPEAPDL</sequence>
<keyword evidence="4 11" id="KW-0312">Gluconeogenesis</keyword>
<keyword evidence="9 11" id="KW-0456">Lyase</keyword>
<comment type="caution">
    <text evidence="14">The sequence shown here is derived from an EMBL/GenBank/DDBJ whole genome shotgun (WGS) entry which is preliminary data.</text>
</comment>
<dbReference type="PANTHER" id="PTHR30182:SF1">
    <property type="entry name" value="L-SERINE DEHYDRATASE 1"/>
    <property type="match status" value="1"/>
</dbReference>
<keyword evidence="7 11" id="KW-0408">Iron</keyword>
<proteinExistence type="inferred from homology"/>
<reference evidence="14" key="2">
    <citation type="submission" date="2021-04" db="EMBL/GenBank/DDBJ databases">
        <authorList>
            <person name="Gilroy R."/>
        </authorList>
    </citation>
    <scope>NUCLEOTIDE SEQUENCE</scope>
    <source>
        <strain evidence="14">CHK179-7159</strain>
    </source>
</reference>
<dbReference type="AlphaFoldDB" id="A0A9D2I811"/>
<evidence type="ECO:0000256" key="5">
    <source>
        <dbReference type="ARBA" id="ARBA00022485"/>
    </source>
</evidence>
<dbReference type="EC" id="4.3.1.17" evidence="11"/>
<organism evidence="14 15">
    <name type="scientific">Candidatus Eisenbergiella merdipullorum</name>
    <dbReference type="NCBI Taxonomy" id="2838553"/>
    <lineage>
        <taxon>Bacteria</taxon>
        <taxon>Bacillati</taxon>
        <taxon>Bacillota</taxon>
        <taxon>Clostridia</taxon>
        <taxon>Lachnospirales</taxon>
        <taxon>Lachnospiraceae</taxon>
        <taxon>Eisenbergiella</taxon>
    </lineage>
</organism>
<reference evidence="14" key="1">
    <citation type="journal article" date="2021" name="PeerJ">
        <title>Extensive microbial diversity within the chicken gut microbiome revealed by metagenomics and culture.</title>
        <authorList>
            <person name="Gilroy R."/>
            <person name="Ravi A."/>
            <person name="Getino M."/>
            <person name="Pursley I."/>
            <person name="Horton D.L."/>
            <person name="Alikhan N.F."/>
            <person name="Baker D."/>
            <person name="Gharbi K."/>
            <person name="Hall N."/>
            <person name="Watson M."/>
            <person name="Adriaenssens E.M."/>
            <person name="Foster-Nyarko E."/>
            <person name="Jarju S."/>
            <person name="Secka A."/>
            <person name="Antonio M."/>
            <person name="Oren A."/>
            <person name="Chaudhuri R.R."/>
            <person name="La Ragione R."/>
            <person name="Hildebrand F."/>
            <person name="Pallen M.J."/>
        </authorList>
    </citation>
    <scope>NUCLEOTIDE SEQUENCE</scope>
    <source>
        <strain evidence="14">CHK179-7159</strain>
    </source>
</reference>
<dbReference type="Pfam" id="PF03313">
    <property type="entry name" value="SDH_alpha"/>
    <property type="match status" value="1"/>
</dbReference>
<gene>
    <name evidence="14" type="primary">sdaAA</name>
    <name evidence="14" type="ORF">H9717_11930</name>
</gene>
<evidence type="ECO:0000259" key="13">
    <source>
        <dbReference type="Pfam" id="PF03313"/>
    </source>
</evidence>
<evidence type="ECO:0000256" key="1">
    <source>
        <dbReference type="ARBA" id="ARBA00001966"/>
    </source>
</evidence>
<comment type="pathway">
    <text evidence="2">Carbohydrate biosynthesis; gluconeogenesis.</text>
</comment>
<evidence type="ECO:0000313" key="15">
    <source>
        <dbReference type="Proteomes" id="UP000886858"/>
    </source>
</evidence>
<dbReference type="GO" id="GO:0006094">
    <property type="term" value="P:gluconeogenesis"/>
    <property type="evidence" value="ECO:0007669"/>
    <property type="project" value="UniProtKB-KW"/>
</dbReference>
<keyword evidence="8 11" id="KW-0411">Iron-sulfur</keyword>
<accession>A0A9D2I811</accession>
<dbReference type="GO" id="GO:0003941">
    <property type="term" value="F:L-serine ammonia-lyase activity"/>
    <property type="evidence" value="ECO:0007669"/>
    <property type="project" value="UniProtKB-UniRule"/>
</dbReference>
<dbReference type="GO" id="GO:0051539">
    <property type="term" value="F:4 iron, 4 sulfur cluster binding"/>
    <property type="evidence" value="ECO:0007669"/>
    <property type="project" value="UniProtKB-UniRule"/>
</dbReference>
<feature type="domain" description="Serine dehydratase-like alpha subunit" evidence="13">
    <location>
        <begin position="16"/>
        <end position="276"/>
    </location>
</feature>
<evidence type="ECO:0000256" key="3">
    <source>
        <dbReference type="ARBA" id="ARBA00008636"/>
    </source>
</evidence>
<feature type="region of interest" description="Disordered" evidence="12">
    <location>
        <begin position="270"/>
        <end position="301"/>
    </location>
</feature>
<dbReference type="InterPro" id="IPR005130">
    <property type="entry name" value="Ser_deHydtase-like_asu"/>
</dbReference>
<evidence type="ECO:0000256" key="4">
    <source>
        <dbReference type="ARBA" id="ARBA00022432"/>
    </source>
</evidence>
<comment type="similarity">
    <text evidence="3 11">Belongs to the iron-sulfur dependent L-serine dehydratase family.</text>
</comment>